<proteinExistence type="predicted"/>
<keyword evidence="3" id="KW-1185">Reference proteome</keyword>
<dbReference type="AlphaFoldDB" id="A0A4Z2FWR8"/>
<comment type="caution">
    <text evidence="2">The sequence shown here is derived from an EMBL/GenBank/DDBJ whole genome shotgun (WGS) entry which is preliminary data.</text>
</comment>
<dbReference type="EMBL" id="SRLO01000827">
    <property type="protein sequence ID" value="TNN45738.1"/>
    <property type="molecule type" value="Genomic_DNA"/>
</dbReference>
<organism evidence="2 3">
    <name type="scientific">Liparis tanakae</name>
    <name type="common">Tanaka's snailfish</name>
    <dbReference type="NCBI Taxonomy" id="230148"/>
    <lineage>
        <taxon>Eukaryota</taxon>
        <taxon>Metazoa</taxon>
        <taxon>Chordata</taxon>
        <taxon>Craniata</taxon>
        <taxon>Vertebrata</taxon>
        <taxon>Euteleostomi</taxon>
        <taxon>Actinopterygii</taxon>
        <taxon>Neopterygii</taxon>
        <taxon>Teleostei</taxon>
        <taxon>Neoteleostei</taxon>
        <taxon>Acanthomorphata</taxon>
        <taxon>Eupercaria</taxon>
        <taxon>Perciformes</taxon>
        <taxon>Cottioidei</taxon>
        <taxon>Cottales</taxon>
        <taxon>Liparidae</taxon>
        <taxon>Liparis</taxon>
    </lineage>
</organism>
<gene>
    <name evidence="2" type="ORF">EYF80_044048</name>
</gene>
<evidence type="ECO:0000313" key="3">
    <source>
        <dbReference type="Proteomes" id="UP000314294"/>
    </source>
</evidence>
<name>A0A4Z2FWR8_9TELE</name>
<evidence type="ECO:0000256" key="1">
    <source>
        <dbReference type="SAM" id="MobiDB-lite"/>
    </source>
</evidence>
<accession>A0A4Z2FWR8</accession>
<feature type="region of interest" description="Disordered" evidence="1">
    <location>
        <begin position="110"/>
        <end position="132"/>
    </location>
</feature>
<evidence type="ECO:0000313" key="2">
    <source>
        <dbReference type="EMBL" id="TNN45738.1"/>
    </source>
</evidence>
<sequence length="132" mass="14556">MNILALEAERRLALESAQEAANASEGRCLHRRGTGERRYLKQLIDSVAFWVMITHRNAGHVRLWSSERRHAAFQLPPLSCFCPPSPTLKLARSSLRVEPLQDRLVLDGPAQLQGDAEDNGTAASTLSLQSPG</sequence>
<feature type="compositionally biased region" description="Polar residues" evidence="1">
    <location>
        <begin position="121"/>
        <end position="132"/>
    </location>
</feature>
<dbReference type="Proteomes" id="UP000314294">
    <property type="component" value="Unassembled WGS sequence"/>
</dbReference>
<reference evidence="2 3" key="1">
    <citation type="submission" date="2019-03" db="EMBL/GenBank/DDBJ databases">
        <title>First draft genome of Liparis tanakae, snailfish: a comprehensive survey of snailfish specific genes.</title>
        <authorList>
            <person name="Kim W."/>
            <person name="Song I."/>
            <person name="Jeong J.-H."/>
            <person name="Kim D."/>
            <person name="Kim S."/>
            <person name="Ryu S."/>
            <person name="Song J.Y."/>
            <person name="Lee S.K."/>
        </authorList>
    </citation>
    <scope>NUCLEOTIDE SEQUENCE [LARGE SCALE GENOMIC DNA]</scope>
    <source>
        <tissue evidence="2">Muscle</tissue>
    </source>
</reference>
<protein>
    <submittedName>
        <fullName evidence="2">Uncharacterized protein</fullName>
    </submittedName>
</protein>